<accession>A0A365XTZ8</accession>
<keyword evidence="2" id="KW-1185">Reference proteome</keyword>
<dbReference type="OrthoDB" id="9841530at2"/>
<dbReference type="Proteomes" id="UP000253410">
    <property type="component" value="Unassembled WGS sequence"/>
</dbReference>
<dbReference type="RefSeq" id="WP_113618235.1">
    <property type="nucleotide sequence ID" value="NZ_QFFJ01000002.1"/>
</dbReference>
<evidence type="ECO:0000313" key="1">
    <source>
        <dbReference type="EMBL" id="RBL89491.1"/>
    </source>
</evidence>
<dbReference type="EMBL" id="QFFJ01000002">
    <property type="protein sequence ID" value="RBL89491.1"/>
    <property type="molecule type" value="Genomic_DNA"/>
</dbReference>
<organism evidence="1 2">
    <name type="scientific">Chitinophaga flava</name>
    <dbReference type="NCBI Taxonomy" id="2259036"/>
    <lineage>
        <taxon>Bacteria</taxon>
        <taxon>Pseudomonadati</taxon>
        <taxon>Bacteroidota</taxon>
        <taxon>Chitinophagia</taxon>
        <taxon>Chitinophagales</taxon>
        <taxon>Chitinophagaceae</taxon>
        <taxon>Chitinophaga</taxon>
    </lineage>
</organism>
<name>A0A365XTZ8_9BACT</name>
<sequence length="186" mass="22787">MMKEQYNEFASIAVCYNDKIRQADVFHEPIRREMSVVDKVVKMMEWNQLNYDQRREWRVNMLNAAKNMAKKEGMSLEGFKYDELFCMWDERLAMAINMLDQLLKEESDTTERKLLFRLHAMFLAEQYFLNIDRMFEKSYHNDYYVMVDVMIDFSESKYADKIGIEDLKKCFVYMYKHWEKRPYQEV</sequence>
<comment type="caution">
    <text evidence="1">The sequence shown here is derived from an EMBL/GenBank/DDBJ whole genome shotgun (WGS) entry which is preliminary data.</text>
</comment>
<protein>
    <submittedName>
        <fullName evidence="1">Uncharacterized protein</fullName>
    </submittedName>
</protein>
<evidence type="ECO:0000313" key="2">
    <source>
        <dbReference type="Proteomes" id="UP000253410"/>
    </source>
</evidence>
<proteinExistence type="predicted"/>
<gene>
    <name evidence="1" type="ORF">DF182_23545</name>
</gene>
<dbReference type="AlphaFoldDB" id="A0A365XTZ8"/>
<reference evidence="1 2" key="1">
    <citation type="submission" date="2018-05" db="EMBL/GenBank/DDBJ databases">
        <title>Chitinophaga sp. K3CV102501T nov., isolated from isolated from a monsoon evergreen broad-leaved forest soil.</title>
        <authorList>
            <person name="Lv Y."/>
        </authorList>
    </citation>
    <scope>NUCLEOTIDE SEQUENCE [LARGE SCALE GENOMIC DNA]</scope>
    <source>
        <strain evidence="1 2">GDMCC 1.1325</strain>
    </source>
</reference>